<dbReference type="RefSeq" id="WP_110914751.1">
    <property type="nucleotide sequence ID" value="NZ_NKUF01000084.1"/>
</dbReference>
<dbReference type="InterPro" id="IPR002052">
    <property type="entry name" value="DNA_methylase_N6_adenine_CS"/>
</dbReference>
<dbReference type="PANTHER" id="PTHR13370">
    <property type="entry name" value="RNA METHYLASE-RELATED"/>
    <property type="match status" value="1"/>
</dbReference>
<dbReference type="GO" id="GO:0032259">
    <property type="term" value="P:methylation"/>
    <property type="evidence" value="ECO:0007669"/>
    <property type="project" value="UniProtKB-KW"/>
</dbReference>
<comment type="similarity">
    <text evidence="1 5">Belongs to the N(4)/N(6)-methyltransferase family.</text>
</comment>
<dbReference type="GO" id="GO:0008170">
    <property type="term" value="F:N-methyltransferase activity"/>
    <property type="evidence" value="ECO:0007669"/>
    <property type="project" value="InterPro"/>
</dbReference>
<dbReference type="GO" id="GO:0009007">
    <property type="term" value="F:site-specific DNA-methyltransferase (adenine-specific) activity"/>
    <property type="evidence" value="ECO:0007669"/>
    <property type="project" value="UniProtKB-EC"/>
</dbReference>
<dbReference type="GO" id="GO:0005737">
    <property type="term" value="C:cytoplasm"/>
    <property type="evidence" value="ECO:0007669"/>
    <property type="project" value="TreeGrafter"/>
</dbReference>
<gene>
    <name evidence="7" type="ORF">CFR72_15930</name>
</gene>
<dbReference type="InterPro" id="IPR029063">
    <property type="entry name" value="SAM-dependent_MTases_sf"/>
</dbReference>
<keyword evidence="3" id="KW-0808">Transferase</keyword>
<proteinExistence type="inferred from homology"/>
<dbReference type="SUPFAM" id="SSF53335">
    <property type="entry name" value="S-adenosyl-L-methionine-dependent methyltransferases"/>
    <property type="match status" value="1"/>
</dbReference>
<dbReference type="OrthoDB" id="9800801at2"/>
<keyword evidence="7" id="KW-0540">Nuclease</keyword>
<dbReference type="GO" id="GO:0003677">
    <property type="term" value="F:DNA binding"/>
    <property type="evidence" value="ECO:0007669"/>
    <property type="project" value="InterPro"/>
</dbReference>
<evidence type="ECO:0000256" key="3">
    <source>
        <dbReference type="ARBA" id="ARBA00022679"/>
    </source>
</evidence>
<dbReference type="EMBL" id="NKUF01000084">
    <property type="protein sequence ID" value="PYD60369.1"/>
    <property type="molecule type" value="Genomic_DNA"/>
</dbReference>
<dbReference type="PRINTS" id="PR00508">
    <property type="entry name" value="S21N4MTFRASE"/>
</dbReference>
<name>A0A318PZ04_9PROT</name>
<dbReference type="PROSITE" id="PS00092">
    <property type="entry name" value="N6_MTASE"/>
    <property type="match status" value="1"/>
</dbReference>
<feature type="domain" description="DNA methylase N-4/N-6" evidence="6">
    <location>
        <begin position="23"/>
        <end position="230"/>
    </location>
</feature>
<dbReference type="PANTHER" id="PTHR13370:SF3">
    <property type="entry name" value="TRNA (GUANINE(10)-N2)-METHYLTRANSFERASE HOMOLOG"/>
    <property type="match status" value="1"/>
</dbReference>
<dbReference type="Gene3D" id="3.40.50.150">
    <property type="entry name" value="Vaccinia Virus protein VP39"/>
    <property type="match status" value="1"/>
</dbReference>
<comment type="catalytic activity">
    <reaction evidence="4">
        <text>a 2'-deoxyadenosine in DNA + S-adenosyl-L-methionine = an N(6)-methyl-2'-deoxyadenosine in DNA + S-adenosyl-L-homocysteine + H(+)</text>
        <dbReference type="Rhea" id="RHEA:15197"/>
        <dbReference type="Rhea" id="RHEA-COMP:12418"/>
        <dbReference type="Rhea" id="RHEA-COMP:12419"/>
        <dbReference type="ChEBI" id="CHEBI:15378"/>
        <dbReference type="ChEBI" id="CHEBI:57856"/>
        <dbReference type="ChEBI" id="CHEBI:59789"/>
        <dbReference type="ChEBI" id="CHEBI:90615"/>
        <dbReference type="ChEBI" id="CHEBI:90616"/>
        <dbReference type="EC" id="2.1.1.72"/>
    </reaction>
</comment>
<sequence>MSEQKIFHESCLTGLEKINDNSVDLIIADPPYNLGKNYNTTNDNLGFDEYISFTKEWMSHAKRIIKPNGTVYIFMGVQFISYIFKIAQKDLSFDLNSWISWHYTQGIGKTKGFSPRHDDILMFNAGKNPKFNLDAIRVPQKYYRSRNNMRGANPGDVWQFSHVHYCNENRRDHPTQKPEGLFERMILASSDNGDVVVDPFSGSGTCARVCKQLNRNCLSFEIDEKYVLQSRERLEEPFIGFDSIDPRMERVPLDLRDPDIRDKYLKNHEEWFLKNHQPSIDKFRRHVKELYGSHIPRKNRKKLNEDNVLETLF</sequence>
<evidence type="ECO:0000256" key="2">
    <source>
        <dbReference type="ARBA" id="ARBA00022603"/>
    </source>
</evidence>
<organism evidence="7 8">
    <name type="scientific">Gluconacetobacter entanii</name>
    <dbReference type="NCBI Taxonomy" id="108528"/>
    <lineage>
        <taxon>Bacteria</taxon>
        <taxon>Pseudomonadati</taxon>
        <taxon>Pseudomonadota</taxon>
        <taxon>Alphaproteobacteria</taxon>
        <taxon>Acetobacterales</taxon>
        <taxon>Acetobacteraceae</taxon>
        <taxon>Gluconacetobacter</taxon>
    </lineage>
</organism>
<dbReference type="AlphaFoldDB" id="A0A318PZ04"/>
<protein>
    <recommendedName>
        <fullName evidence="5">Methyltransferase</fullName>
        <ecNumber evidence="5">2.1.1.-</ecNumber>
    </recommendedName>
</protein>
<dbReference type="InterPro" id="IPR001091">
    <property type="entry name" value="RM_Methyltransferase"/>
</dbReference>
<evidence type="ECO:0000313" key="7">
    <source>
        <dbReference type="EMBL" id="PYD60369.1"/>
    </source>
</evidence>
<keyword evidence="7" id="KW-0255">Endonuclease</keyword>
<dbReference type="GO" id="GO:0004519">
    <property type="term" value="F:endonuclease activity"/>
    <property type="evidence" value="ECO:0007669"/>
    <property type="project" value="UniProtKB-KW"/>
</dbReference>
<evidence type="ECO:0000256" key="5">
    <source>
        <dbReference type="RuleBase" id="RU362026"/>
    </source>
</evidence>
<dbReference type="Pfam" id="PF01555">
    <property type="entry name" value="N6_N4_Mtase"/>
    <property type="match status" value="1"/>
</dbReference>
<evidence type="ECO:0000256" key="4">
    <source>
        <dbReference type="ARBA" id="ARBA00047942"/>
    </source>
</evidence>
<reference evidence="7 8" key="1">
    <citation type="submission" date="2017-07" db="EMBL/GenBank/DDBJ databases">
        <title>A draft genome sequence of Gluconacetobacter entanii LTH 4560.</title>
        <authorList>
            <person name="Skraban J."/>
            <person name="Cleenwerck I."/>
            <person name="Vandamme P."/>
            <person name="Trcek J."/>
        </authorList>
    </citation>
    <scope>NUCLEOTIDE SEQUENCE [LARGE SCALE GENOMIC DNA]</scope>
    <source>
        <strain evidence="7 8">LTH 4560</strain>
    </source>
</reference>
<keyword evidence="2" id="KW-0489">Methyltransferase</keyword>
<evidence type="ECO:0000259" key="6">
    <source>
        <dbReference type="Pfam" id="PF01555"/>
    </source>
</evidence>
<dbReference type="InterPro" id="IPR002941">
    <property type="entry name" value="DNA_methylase_N4/N6"/>
</dbReference>
<dbReference type="Proteomes" id="UP000248301">
    <property type="component" value="Unassembled WGS sequence"/>
</dbReference>
<comment type="caution">
    <text evidence="7">The sequence shown here is derived from an EMBL/GenBank/DDBJ whole genome shotgun (WGS) entry which is preliminary data.</text>
</comment>
<evidence type="ECO:0000313" key="8">
    <source>
        <dbReference type="Proteomes" id="UP000248301"/>
    </source>
</evidence>
<evidence type="ECO:0000256" key="1">
    <source>
        <dbReference type="ARBA" id="ARBA00006594"/>
    </source>
</evidence>
<keyword evidence="7" id="KW-0378">Hydrolase</keyword>
<accession>A0A318PZ04</accession>
<dbReference type="EC" id="2.1.1.-" evidence="5"/>